<evidence type="ECO:0000313" key="2">
    <source>
        <dbReference type="Proteomes" id="UP000289340"/>
    </source>
</evidence>
<dbReference type="EMBL" id="QZWG01000011">
    <property type="protein sequence ID" value="RZB81934.1"/>
    <property type="molecule type" value="Genomic_DNA"/>
</dbReference>
<keyword evidence="2" id="KW-1185">Reference proteome</keyword>
<organism evidence="1 2">
    <name type="scientific">Glycine soja</name>
    <name type="common">Wild soybean</name>
    <dbReference type="NCBI Taxonomy" id="3848"/>
    <lineage>
        <taxon>Eukaryota</taxon>
        <taxon>Viridiplantae</taxon>
        <taxon>Streptophyta</taxon>
        <taxon>Embryophyta</taxon>
        <taxon>Tracheophyta</taxon>
        <taxon>Spermatophyta</taxon>
        <taxon>Magnoliopsida</taxon>
        <taxon>eudicotyledons</taxon>
        <taxon>Gunneridae</taxon>
        <taxon>Pentapetalae</taxon>
        <taxon>rosids</taxon>
        <taxon>fabids</taxon>
        <taxon>Fabales</taxon>
        <taxon>Fabaceae</taxon>
        <taxon>Papilionoideae</taxon>
        <taxon>50 kb inversion clade</taxon>
        <taxon>NPAAA clade</taxon>
        <taxon>indigoferoid/millettioid clade</taxon>
        <taxon>Phaseoleae</taxon>
        <taxon>Glycine</taxon>
        <taxon>Glycine subgen. Soja</taxon>
    </lineage>
</organism>
<dbReference type="AlphaFoldDB" id="A0A445I7E9"/>
<comment type="caution">
    <text evidence="1">The sequence shown here is derived from an EMBL/GenBank/DDBJ whole genome shotgun (WGS) entry which is preliminary data.</text>
</comment>
<name>A0A445I7E9_GLYSO</name>
<protein>
    <submittedName>
        <fullName evidence="1">Uncharacterized protein</fullName>
    </submittedName>
</protein>
<sequence>MRKFEYTADSVVGLPLKSNISHHDLKAQYEFDEDFFTTWMSWPFVMALLAKTALMATWQSRKTGGSDLNTIYCQSWIGILNTNTIRVWCTQWRTTE</sequence>
<evidence type="ECO:0000313" key="1">
    <source>
        <dbReference type="EMBL" id="RZB81934.1"/>
    </source>
</evidence>
<dbReference type="Proteomes" id="UP000289340">
    <property type="component" value="Chromosome 11"/>
</dbReference>
<gene>
    <name evidence="1" type="ORF">D0Y65_031246</name>
</gene>
<reference evidence="1 2" key="1">
    <citation type="submission" date="2018-09" db="EMBL/GenBank/DDBJ databases">
        <title>A high-quality reference genome of wild soybean provides a powerful tool to mine soybean genomes.</title>
        <authorList>
            <person name="Xie M."/>
            <person name="Chung C.Y.L."/>
            <person name="Li M.-W."/>
            <person name="Wong F.-L."/>
            <person name="Chan T.-F."/>
            <person name="Lam H.-M."/>
        </authorList>
    </citation>
    <scope>NUCLEOTIDE SEQUENCE [LARGE SCALE GENOMIC DNA]</scope>
    <source>
        <strain evidence="2">cv. W05</strain>
        <tissue evidence="1">Hypocotyl of etiolated seedlings</tissue>
    </source>
</reference>
<proteinExistence type="predicted"/>
<accession>A0A445I7E9</accession>
<dbReference type="EMBL" id="QZWG01000011">
    <property type="protein sequence ID" value="RZB81933.1"/>
    <property type="molecule type" value="Genomic_DNA"/>
</dbReference>